<dbReference type="EMBL" id="BGPR01000436">
    <property type="protein sequence ID" value="GBM20099.1"/>
    <property type="molecule type" value="Genomic_DNA"/>
</dbReference>
<accession>A0A4Y2DVK5</accession>
<evidence type="ECO:0000313" key="1">
    <source>
        <dbReference type="EMBL" id="GBM20099.1"/>
    </source>
</evidence>
<comment type="caution">
    <text evidence="1">The sequence shown here is derived from an EMBL/GenBank/DDBJ whole genome shotgun (WGS) entry which is preliminary data.</text>
</comment>
<organism evidence="1 2">
    <name type="scientific">Araneus ventricosus</name>
    <name type="common">Orbweaver spider</name>
    <name type="synonym">Epeira ventricosa</name>
    <dbReference type="NCBI Taxonomy" id="182803"/>
    <lineage>
        <taxon>Eukaryota</taxon>
        <taxon>Metazoa</taxon>
        <taxon>Ecdysozoa</taxon>
        <taxon>Arthropoda</taxon>
        <taxon>Chelicerata</taxon>
        <taxon>Arachnida</taxon>
        <taxon>Araneae</taxon>
        <taxon>Araneomorphae</taxon>
        <taxon>Entelegynae</taxon>
        <taxon>Araneoidea</taxon>
        <taxon>Araneidae</taxon>
        <taxon>Araneus</taxon>
    </lineage>
</organism>
<keyword evidence="2" id="KW-1185">Reference proteome</keyword>
<sequence length="133" mass="15042">MSEWQSQIRHRRVSDSNFDSPSWILRERLWCDLKRRVFACKSKGSRTAREQLVHSCELSVWFKAISSRIACGEPNPVGFFANAKGLSVHVGACSSVVRRSAQNSFEPARSNLQTKAYSKALTKNSLPLVTDKR</sequence>
<name>A0A4Y2DVK5_ARAVE</name>
<dbReference type="Proteomes" id="UP000499080">
    <property type="component" value="Unassembled WGS sequence"/>
</dbReference>
<dbReference type="AlphaFoldDB" id="A0A4Y2DVK5"/>
<evidence type="ECO:0000313" key="2">
    <source>
        <dbReference type="Proteomes" id="UP000499080"/>
    </source>
</evidence>
<proteinExistence type="predicted"/>
<reference evidence="1 2" key="1">
    <citation type="journal article" date="2019" name="Sci. Rep.">
        <title>Orb-weaving spider Araneus ventricosus genome elucidates the spidroin gene catalogue.</title>
        <authorList>
            <person name="Kono N."/>
            <person name="Nakamura H."/>
            <person name="Ohtoshi R."/>
            <person name="Moran D.A.P."/>
            <person name="Shinohara A."/>
            <person name="Yoshida Y."/>
            <person name="Fujiwara M."/>
            <person name="Mori M."/>
            <person name="Tomita M."/>
            <person name="Arakawa K."/>
        </authorList>
    </citation>
    <scope>NUCLEOTIDE SEQUENCE [LARGE SCALE GENOMIC DNA]</scope>
</reference>
<protein>
    <submittedName>
        <fullName evidence="1">Uncharacterized protein</fullName>
    </submittedName>
</protein>
<gene>
    <name evidence="1" type="ORF">AVEN_268418_1</name>
</gene>